<accession>A0A143YRJ0</accession>
<feature type="transmembrane region" description="Helical" evidence="7">
    <location>
        <begin position="132"/>
        <end position="150"/>
    </location>
</feature>
<dbReference type="InterPro" id="IPR050189">
    <property type="entry name" value="MFS_Efflux_Transporters"/>
</dbReference>
<evidence type="ECO:0000259" key="8">
    <source>
        <dbReference type="PROSITE" id="PS50850"/>
    </source>
</evidence>
<evidence type="ECO:0000256" key="3">
    <source>
        <dbReference type="ARBA" id="ARBA00022475"/>
    </source>
</evidence>
<reference evidence="10 12" key="2">
    <citation type="submission" date="2016-10" db="EMBL/GenBank/DDBJ databases">
        <authorList>
            <person name="Varghese N."/>
            <person name="Submissions S."/>
        </authorList>
    </citation>
    <scope>NUCLEOTIDE SEQUENCE [LARGE SCALE GENOMIC DNA]</scope>
    <source>
        <strain evidence="10 12">DSM 22150</strain>
    </source>
</reference>
<proteinExistence type="predicted"/>
<dbReference type="PANTHER" id="PTHR43124:SF10">
    <property type="entry name" value="PURINE EFFLUX PUMP PBUE"/>
    <property type="match status" value="1"/>
</dbReference>
<dbReference type="Pfam" id="PF07690">
    <property type="entry name" value="MFS_1"/>
    <property type="match status" value="2"/>
</dbReference>
<evidence type="ECO:0000313" key="10">
    <source>
        <dbReference type="EMBL" id="SEJ78816.1"/>
    </source>
</evidence>
<evidence type="ECO:0000256" key="2">
    <source>
        <dbReference type="ARBA" id="ARBA00022448"/>
    </source>
</evidence>
<evidence type="ECO:0000256" key="6">
    <source>
        <dbReference type="ARBA" id="ARBA00023136"/>
    </source>
</evidence>
<protein>
    <submittedName>
        <fullName evidence="10">MFS transporter, DHA1 family, purine base/nucleoside efflux pump</fullName>
    </submittedName>
</protein>
<dbReference type="Proteomes" id="UP000076878">
    <property type="component" value="Unassembled WGS sequence"/>
</dbReference>
<dbReference type="PROSITE" id="PS50850">
    <property type="entry name" value="MFS"/>
    <property type="match status" value="1"/>
</dbReference>
<comment type="subcellular location">
    <subcellularLocation>
        <location evidence="1">Cell membrane</location>
        <topology evidence="1">Multi-pass membrane protein</topology>
    </subcellularLocation>
</comment>
<dbReference type="STRING" id="640938.TR210_1383"/>
<evidence type="ECO:0000256" key="7">
    <source>
        <dbReference type="SAM" id="Phobius"/>
    </source>
</evidence>
<keyword evidence="3" id="KW-1003">Cell membrane</keyword>
<evidence type="ECO:0000313" key="9">
    <source>
        <dbReference type="EMBL" id="CZQ96401.1"/>
    </source>
</evidence>
<feature type="domain" description="Major facilitator superfamily (MFS) profile" evidence="8">
    <location>
        <begin position="7"/>
        <end position="382"/>
    </location>
</feature>
<keyword evidence="2" id="KW-0813">Transport</keyword>
<dbReference type="OrthoDB" id="337363at2"/>
<feature type="transmembrane region" description="Helical" evidence="7">
    <location>
        <begin position="357"/>
        <end position="377"/>
    </location>
</feature>
<name>A0A143YRJ0_9LACT</name>
<feature type="transmembrane region" description="Helical" evidence="7">
    <location>
        <begin position="49"/>
        <end position="66"/>
    </location>
</feature>
<feature type="transmembrane region" description="Helical" evidence="7">
    <location>
        <begin position="328"/>
        <end position="351"/>
    </location>
</feature>
<dbReference type="GO" id="GO:0005886">
    <property type="term" value="C:plasma membrane"/>
    <property type="evidence" value="ECO:0007669"/>
    <property type="project" value="UniProtKB-SubCell"/>
</dbReference>
<evidence type="ECO:0000256" key="5">
    <source>
        <dbReference type="ARBA" id="ARBA00022989"/>
    </source>
</evidence>
<feature type="transmembrane region" description="Helical" evidence="7">
    <location>
        <begin position="206"/>
        <end position="225"/>
    </location>
</feature>
<dbReference type="SUPFAM" id="SSF103473">
    <property type="entry name" value="MFS general substrate transporter"/>
    <property type="match status" value="1"/>
</dbReference>
<keyword evidence="12" id="KW-1185">Reference proteome</keyword>
<gene>
    <name evidence="10" type="ORF">SAMN05216375_1272</name>
    <name evidence="9" type="ORF">TR210_1383</name>
</gene>
<dbReference type="EMBL" id="FNYT01000027">
    <property type="protein sequence ID" value="SEJ78816.1"/>
    <property type="molecule type" value="Genomic_DNA"/>
</dbReference>
<feature type="transmembrane region" description="Helical" evidence="7">
    <location>
        <begin position="7"/>
        <end position="29"/>
    </location>
</feature>
<keyword evidence="4 7" id="KW-0812">Transmembrane</keyword>
<dbReference type="InterPro" id="IPR011701">
    <property type="entry name" value="MFS"/>
</dbReference>
<dbReference type="GO" id="GO:0022857">
    <property type="term" value="F:transmembrane transporter activity"/>
    <property type="evidence" value="ECO:0007669"/>
    <property type="project" value="InterPro"/>
</dbReference>
<dbReference type="InterPro" id="IPR020846">
    <property type="entry name" value="MFS_dom"/>
</dbReference>
<reference evidence="9 11" key="1">
    <citation type="submission" date="2016-02" db="EMBL/GenBank/DDBJ databases">
        <authorList>
            <person name="Wen L."/>
            <person name="He K."/>
            <person name="Yang H."/>
        </authorList>
    </citation>
    <scope>NUCLEOTIDE SEQUENCE [LARGE SCALE GENOMIC DNA]</scope>
    <source>
        <strain evidence="9">Trichococcus_R210</strain>
    </source>
</reference>
<dbReference type="EMBL" id="FJNB01000009">
    <property type="protein sequence ID" value="CZQ96401.1"/>
    <property type="molecule type" value="Genomic_DNA"/>
</dbReference>
<sequence length="383" mass="41792">MKKPNFMLLVFSAMSFVLAMTAFVFSGILDKVAVSLGISVAESGLLNTMYSYGAAFGVPITLILFRKVERSRMLKLMLLLTILTTFALIYAQSFVQLLIVRLLMGISANSYGVLAISTVLALSPKDRQGRSLAFYIMGSSLALVIGVPLTRVLSAVFDWRSIFWILNGMMMLSLAYFLKYLPKADHEATKLNLKNELQFFKDGKTLLLLAYTLTMFMGYNAFYTYATPYLLLLFPSVEPLMSLILVALGLATFVGNLIGGHVSDAIGYAKSMMLGAVLQTAAMLLILVFQPSKWLSVLFIIVWLMSAWFTGLQLNTGIAQVTDNKSSFMLSINGSLIQLGGAFGASLAAVVINLSGIQSIVFVALLTSLAIVLIQAVSMRKYG</sequence>
<evidence type="ECO:0000313" key="12">
    <source>
        <dbReference type="Proteomes" id="UP000199280"/>
    </source>
</evidence>
<dbReference type="RefSeq" id="WP_068622798.1">
    <property type="nucleotide sequence ID" value="NZ_FJNB01000009.1"/>
</dbReference>
<feature type="transmembrane region" description="Helical" evidence="7">
    <location>
        <begin position="162"/>
        <end position="181"/>
    </location>
</feature>
<dbReference type="CDD" id="cd17324">
    <property type="entry name" value="MFS_NepI_like"/>
    <property type="match status" value="1"/>
</dbReference>
<feature type="transmembrane region" description="Helical" evidence="7">
    <location>
        <begin position="240"/>
        <end position="259"/>
    </location>
</feature>
<evidence type="ECO:0000313" key="11">
    <source>
        <dbReference type="Proteomes" id="UP000076878"/>
    </source>
</evidence>
<keyword evidence="6 7" id="KW-0472">Membrane</keyword>
<feature type="transmembrane region" description="Helical" evidence="7">
    <location>
        <begin position="271"/>
        <end position="289"/>
    </location>
</feature>
<organism evidence="9 11">
    <name type="scientific">Trichococcus ilyis</name>
    <dbReference type="NCBI Taxonomy" id="640938"/>
    <lineage>
        <taxon>Bacteria</taxon>
        <taxon>Bacillati</taxon>
        <taxon>Bacillota</taxon>
        <taxon>Bacilli</taxon>
        <taxon>Lactobacillales</taxon>
        <taxon>Carnobacteriaceae</taxon>
        <taxon>Trichococcus</taxon>
    </lineage>
</organism>
<feature type="transmembrane region" description="Helical" evidence="7">
    <location>
        <begin position="73"/>
        <end position="92"/>
    </location>
</feature>
<evidence type="ECO:0000256" key="4">
    <source>
        <dbReference type="ARBA" id="ARBA00022692"/>
    </source>
</evidence>
<keyword evidence="5 7" id="KW-1133">Transmembrane helix</keyword>
<dbReference type="Gene3D" id="1.20.1250.20">
    <property type="entry name" value="MFS general substrate transporter like domains"/>
    <property type="match status" value="1"/>
</dbReference>
<dbReference type="PANTHER" id="PTHR43124">
    <property type="entry name" value="PURINE EFFLUX PUMP PBUE"/>
    <property type="match status" value="1"/>
</dbReference>
<dbReference type="AlphaFoldDB" id="A0A143YRJ0"/>
<dbReference type="InterPro" id="IPR036259">
    <property type="entry name" value="MFS_trans_sf"/>
</dbReference>
<feature type="transmembrane region" description="Helical" evidence="7">
    <location>
        <begin position="295"/>
        <end position="316"/>
    </location>
</feature>
<evidence type="ECO:0000256" key="1">
    <source>
        <dbReference type="ARBA" id="ARBA00004651"/>
    </source>
</evidence>
<feature type="transmembrane region" description="Helical" evidence="7">
    <location>
        <begin position="98"/>
        <end position="120"/>
    </location>
</feature>
<dbReference type="Proteomes" id="UP000199280">
    <property type="component" value="Unassembled WGS sequence"/>
</dbReference>